<feature type="non-terminal residue" evidence="6">
    <location>
        <position position="133"/>
    </location>
</feature>
<keyword evidence="2" id="KW-0805">Transcription regulation</keyword>
<comment type="subcellular location">
    <subcellularLocation>
        <location evidence="1">Nucleus</location>
    </subcellularLocation>
</comment>
<evidence type="ECO:0000256" key="2">
    <source>
        <dbReference type="ARBA" id="ARBA00023015"/>
    </source>
</evidence>
<organism evidence="6">
    <name type="scientific">Sesamum latifolium</name>
    <dbReference type="NCBI Taxonomy" id="2727402"/>
    <lineage>
        <taxon>Eukaryota</taxon>
        <taxon>Viridiplantae</taxon>
        <taxon>Streptophyta</taxon>
        <taxon>Embryophyta</taxon>
        <taxon>Tracheophyta</taxon>
        <taxon>Spermatophyta</taxon>
        <taxon>Magnoliopsida</taxon>
        <taxon>eudicotyledons</taxon>
        <taxon>Gunneridae</taxon>
        <taxon>Pentapetalae</taxon>
        <taxon>asterids</taxon>
        <taxon>lamiids</taxon>
        <taxon>Lamiales</taxon>
        <taxon>Pedaliaceae</taxon>
        <taxon>Sesamum</taxon>
    </lineage>
</organism>
<dbReference type="GO" id="GO:0003677">
    <property type="term" value="F:DNA binding"/>
    <property type="evidence" value="ECO:0007669"/>
    <property type="project" value="UniProtKB-KW"/>
</dbReference>
<evidence type="ECO:0000256" key="1">
    <source>
        <dbReference type="ARBA" id="ARBA00004123"/>
    </source>
</evidence>
<keyword evidence="3" id="KW-0238">DNA-binding</keyword>
<evidence type="ECO:0000256" key="4">
    <source>
        <dbReference type="ARBA" id="ARBA00023163"/>
    </source>
</evidence>
<reference evidence="6" key="1">
    <citation type="submission" date="2020-06" db="EMBL/GenBank/DDBJ databases">
        <authorList>
            <person name="Li T."/>
            <person name="Hu X."/>
            <person name="Zhang T."/>
            <person name="Song X."/>
            <person name="Zhang H."/>
            <person name="Dai N."/>
            <person name="Sheng W."/>
            <person name="Hou X."/>
            <person name="Wei L."/>
        </authorList>
    </citation>
    <scope>NUCLEOTIDE SEQUENCE</scope>
    <source>
        <strain evidence="6">KEN1</strain>
        <tissue evidence="6">Leaf</tissue>
    </source>
</reference>
<keyword evidence="4" id="KW-0804">Transcription</keyword>
<keyword evidence="5" id="KW-0539">Nucleus</keyword>
<accession>A0AAW2UV27</accession>
<evidence type="ECO:0000256" key="5">
    <source>
        <dbReference type="ARBA" id="ARBA00023242"/>
    </source>
</evidence>
<gene>
    <name evidence="6" type="ORF">Slati_3093200</name>
</gene>
<reference evidence="6" key="2">
    <citation type="journal article" date="2024" name="Plant">
        <title>Genomic evolution and insights into agronomic trait innovations of Sesamum species.</title>
        <authorList>
            <person name="Miao H."/>
            <person name="Wang L."/>
            <person name="Qu L."/>
            <person name="Liu H."/>
            <person name="Sun Y."/>
            <person name="Le M."/>
            <person name="Wang Q."/>
            <person name="Wei S."/>
            <person name="Zheng Y."/>
            <person name="Lin W."/>
            <person name="Duan Y."/>
            <person name="Cao H."/>
            <person name="Xiong S."/>
            <person name="Wang X."/>
            <person name="Wei L."/>
            <person name="Li C."/>
            <person name="Ma Q."/>
            <person name="Ju M."/>
            <person name="Zhao R."/>
            <person name="Li G."/>
            <person name="Mu C."/>
            <person name="Tian Q."/>
            <person name="Mei H."/>
            <person name="Zhang T."/>
            <person name="Gao T."/>
            <person name="Zhang H."/>
        </authorList>
    </citation>
    <scope>NUCLEOTIDE SEQUENCE</scope>
    <source>
        <strain evidence="6">KEN1</strain>
    </source>
</reference>
<dbReference type="Gene3D" id="2.40.330.10">
    <property type="entry name" value="DNA-binding pseudobarrel domain"/>
    <property type="match status" value="1"/>
</dbReference>
<dbReference type="PANTHER" id="PTHR34269">
    <property type="entry name" value="TRANSCRIPTION FACTOR B3-DOMAIN FAMILY-RELATED"/>
    <property type="match status" value="1"/>
</dbReference>
<sequence>MSLQKMHCNIATTSIANVIWEDLWTVKKELTRSNVDGSSRLLLGNKGFVQEHILPNVIETGGGGFDVNVRDVDTGSEHMLVLKLRKSSNSYVLTKNWVSEFVKRRELEENDEFGLRWNDENSRLEFTLLRRKL</sequence>
<evidence type="ECO:0000313" key="6">
    <source>
        <dbReference type="EMBL" id="KAL0420703.1"/>
    </source>
</evidence>
<dbReference type="AlphaFoldDB" id="A0AAW2UV27"/>
<protein>
    <recommendedName>
        <fullName evidence="7">B3 domain-containing protein</fullName>
    </recommendedName>
</protein>
<dbReference type="InterPro" id="IPR051442">
    <property type="entry name" value="B3_domain"/>
</dbReference>
<dbReference type="InterPro" id="IPR015300">
    <property type="entry name" value="DNA-bd_pseudobarrel_sf"/>
</dbReference>
<comment type="caution">
    <text evidence="6">The sequence shown here is derived from an EMBL/GenBank/DDBJ whole genome shotgun (WGS) entry which is preliminary data.</text>
</comment>
<name>A0AAW2UV27_9LAMI</name>
<dbReference type="InterPro" id="IPR003340">
    <property type="entry name" value="B3_DNA-bd"/>
</dbReference>
<dbReference type="PANTHER" id="PTHR34269:SF11">
    <property type="entry name" value="B3 DOMAIN PROTEIN"/>
    <property type="match status" value="1"/>
</dbReference>
<evidence type="ECO:0008006" key="7">
    <source>
        <dbReference type="Google" id="ProtNLM"/>
    </source>
</evidence>
<dbReference type="EMBL" id="JACGWN010000011">
    <property type="protein sequence ID" value="KAL0420703.1"/>
    <property type="molecule type" value="Genomic_DNA"/>
</dbReference>
<dbReference type="GO" id="GO:0005634">
    <property type="term" value="C:nucleus"/>
    <property type="evidence" value="ECO:0007669"/>
    <property type="project" value="UniProtKB-SubCell"/>
</dbReference>
<proteinExistence type="predicted"/>
<dbReference type="SUPFAM" id="SSF101936">
    <property type="entry name" value="DNA-binding pseudobarrel domain"/>
    <property type="match status" value="1"/>
</dbReference>
<dbReference type="CDD" id="cd10017">
    <property type="entry name" value="B3_DNA"/>
    <property type="match status" value="1"/>
</dbReference>
<evidence type="ECO:0000256" key="3">
    <source>
        <dbReference type="ARBA" id="ARBA00023125"/>
    </source>
</evidence>